<keyword evidence="3" id="KW-1185">Reference proteome</keyword>
<dbReference type="GO" id="GO:0016787">
    <property type="term" value="F:hydrolase activity"/>
    <property type="evidence" value="ECO:0007669"/>
    <property type="project" value="UniProtKB-KW"/>
</dbReference>
<dbReference type="RefSeq" id="WP_096993626.1">
    <property type="nucleotide sequence ID" value="NZ_JBHSII010000005.1"/>
</dbReference>
<dbReference type="Pfam" id="PF03747">
    <property type="entry name" value="ADP_ribosyl_GH"/>
    <property type="match status" value="1"/>
</dbReference>
<organism evidence="2 3">
    <name type="scientific">Vibrio thalassae</name>
    <dbReference type="NCBI Taxonomy" id="1243014"/>
    <lineage>
        <taxon>Bacteria</taxon>
        <taxon>Pseudomonadati</taxon>
        <taxon>Pseudomonadota</taxon>
        <taxon>Gammaproteobacteria</taxon>
        <taxon>Vibrionales</taxon>
        <taxon>Vibrionaceae</taxon>
        <taxon>Vibrio</taxon>
    </lineage>
</organism>
<dbReference type="EMBL" id="OANU01000027">
    <property type="protein sequence ID" value="SNX48455.1"/>
    <property type="molecule type" value="Genomic_DNA"/>
</dbReference>
<evidence type="ECO:0000313" key="2">
    <source>
        <dbReference type="EMBL" id="SNX48455.1"/>
    </source>
</evidence>
<keyword evidence="1" id="KW-0479">Metal-binding</keyword>
<name>A0A240EKE1_9VIBR</name>
<feature type="binding site" evidence="1">
    <location>
        <position position="58"/>
    </location>
    <ligand>
        <name>Mg(2+)</name>
        <dbReference type="ChEBI" id="CHEBI:18420"/>
        <label>1</label>
    </ligand>
</feature>
<reference evidence="3" key="1">
    <citation type="submission" date="2016-06" db="EMBL/GenBank/DDBJ databases">
        <authorList>
            <person name="Rodrigo-Torres L."/>
            <person name="Arahal R.D."/>
            <person name="Lucena T."/>
        </authorList>
    </citation>
    <scope>NUCLEOTIDE SEQUENCE [LARGE SCALE GENOMIC DNA]</scope>
    <source>
        <strain evidence="3">CECT8203</strain>
    </source>
</reference>
<feature type="binding site" evidence="1">
    <location>
        <position position="59"/>
    </location>
    <ligand>
        <name>Mg(2+)</name>
        <dbReference type="ChEBI" id="CHEBI:18420"/>
        <label>1</label>
    </ligand>
</feature>
<feature type="binding site" evidence="1">
    <location>
        <position position="287"/>
    </location>
    <ligand>
        <name>Mg(2+)</name>
        <dbReference type="ChEBI" id="CHEBI:18420"/>
        <label>1</label>
    </ligand>
</feature>
<proteinExistence type="predicted"/>
<dbReference type="Gene3D" id="1.10.4080.10">
    <property type="entry name" value="ADP-ribosylation/Crystallin J1"/>
    <property type="match status" value="1"/>
</dbReference>
<dbReference type="InterPro" id="IPR005502">
    <property type="entry name" value="Ribosyl_crysJ1"/>
</dbReference>
<keyword evidence="1" id="KW-0460">Magnesium</keyword>
<dbReference type="Gene3D" id="2.60.120.560">
    <property type="entry name" value="Exo-inulinase, domain 1"/>
    <property type="match status" value="1"/>
</dbReference>
<evidence type="ECO:0000256" key="1">
    <source>
        <dbReference type="PIRSR" id="PIRSR605502-1"/>
    </source>
</evidence>
<dbReference type="SUPFAM" id="SSF101478">
    <property type="entry name" value="ADP-ribosylglycohydrolase"/>
    <property type="match status" value="1"/>
</dbReference>
<sequence length="702" mass="78577">MKLDNTYYEKLYAGILGKIIGVYAGRPFEGWINESIVDKFGEINRYVNEQVNHPLIVSDDDITGTFLFTHALADHHYRPDFSSRHIGQSWLDNLIEGKTILWWGGYGQSTEHTAWINLRNGIEAPQSGSIETNGKTVAEQIGAQIFIDGWALINPAMPDKAAYLAAQAAQVSHDGEAVYAAVLLAVMESQAFIESDLQTLIDLGLSYIPTDSKIAEVINAVRRWHVENPHDWNWAFSQLKANYGYDKFNGTCHVVPNHGLIILSLLYGADSFHEAMKIVNTLGWDTDCNAANVGCLNGIRLGLAALDDGFDWRTPVADRILLPSANIQDHIFDAVQEADKLYAIAHQLHNNERLPRRPRFHFTPKGSLQGFSINPDLNYNQNARLSNSEQALRLDFSHLVCGVPLQVSTATHTPLGSKVNESSYHIVGSPTLYPSQVIEATLSGATDCNYARVHFFIETYDSQMGTNRIFSQPFDIDVQPECHKWTLPKLDNVMIASVGLQISNPHSGNDSGHIKLHSLDWHGTPSQTIGIDCNPIHEIWGSSFINTMDTCIKFDNQNIYRLVNNDASRPGVYVYGSNDWQDYTLSIELKPQIKQPFGPIVRYQGLERYYRFELNAQNQLTLIRRDYGNDVVIAAESFHWQPHQSYQFDLSVIGNQFACSINGSTILTATDDAMPENYYSGGVGFYNQLGPVHFTDMTVVAL</sequence>
<gene>
    <name evidence="2" type="ORF">VTH8203_02073</name>
</gene>
<protein>
    <submittedName>
        <fullName evidence="2">ADP-ribosylglycohydrolase</fullName>
    </submittedName>
</protein>
<keyword evidence="2" id="KW-0378">Hydrolase</keyword>
<dbReference type="AlphaFoldDB" id="A0A240EKE1"/>
<feature type="binding site" evidence="1">
    <location>
        <position position="60"/>
    </location>
    <ligand>
        <name>Mg(2+)</name>
        <dbReference type="ChEBI" id="CHEBI:18420"/>
        <label>1</label>
    </ligand>
</feature>
<accession>A0A240EKE1</accession>
<dbReference type="GO" id="GO:0046872">
    <property type="term" value="F:metal ion binding"/>
    <property type="evidence" value="ECO:0007669"/>
    <property type="project" value="UniProtKB-KW"/>
</dbReference>
<evidence type="ECO:0000313" key="3">
    <source>
        <dbReference type="Proteomes" id="UP000219336"/>
    </source>
</evidence>
<comment type="cofactor">
    <cofactor evidence="1">
        <name>Mg(2+)</name>
        <dbReference type="ChEBI" id="CHEBI:18420"/>
    </cofactor>
    <text evidence="1">Binds 2 magnesium ions per subunit.</text>
</comment>
<dbReference type="Proteomes" id="UP000219336">
    <property type="component" value="Unassembled WGS sequence"/>
</dbReference>
<dbReference type="OrthoDB" id="9761704at2"/>
<feature type="binding site" evidence="1">
    <location>
        <position position="285"/>
    </location>
    <ligand>
        <name>Mg(2+)</name>
        <dbReference type="ChEBI" id="CHEBI:18420"/>
        <label>1</label>
    </ligand>
</feature>
<dbReference type="InterPro" id="IPR036705">
    <property type="entry name" value="Ribosyl_crysJ1_sf"/>
</dbReference>